<dbReference type="SUPFAM" id="SSF88946">
    <property type="entry name" value="Sigma2 domain of RNA polymerase sigma factors"/>
    <property type="match status" value="1"/>
</dbReference>
<dbReference type="Pfam" id="PF04542">
    <property type="entry name" value="Sigma70_r2"/>
    <property type="match status" value="1"/>
</dbReference>
<comment type="similarity">
    <text evidence="1">Belongs to the sigma-70 factor family. ECF subfamily.</text>
</comment>
<evidence type="ECO:0000259" key="6">
    <source>
        <dbReference type="Pfam" id="PF04542"/>
    </source>
</evidence>
<dbReference type="Pfam" id="PF08281">
    <property type="entry name" value="Sigma70_r4_2"/>
    <property type="match status" value="1"/>
</dbReference>
<evidence type="ECO:0000256" key="2">
    <source>
        <dbReference type="ARBA" id="ARBA00023015"/>
    </source>
</evidence>
<evidence type="ECO:0000256" key="5">
    <source>
        <dbReference type="ARBA" id="ARBA00023163"/>
    </source>
</evidence>
<evidence type="ECO:0000313" key="9">
    <source>
        <dbReference type="Proteomes" id="UP000236311"/>
    </source>
</evidence>
<dbReference type="PANTHER" id="PTHR43133:SF8">
    <property type="entry name" value="RNA POLYMERASE SIGMA FACTOR HI_1459-RELATED"/>
    <property type="match status" value="1"/>
</dbReference>
<accession>A0A2K4ZR13</accession>
<evidence type="ECO:0000313" key="8">
    <source>
        <dbReference type="EMBL" id="SOY32782.1"/>
    </source>
</evidence>
<keyword evidence="4" id="KW-0238">DNA-binding</keyword>
<dbReference type="EMBL" id="OFSM01000071">
    <property type="protein sequence ID" value="SOY32782.1"/>
    <property type="molecule type" value="Genomic_DNA"/>
</dbReference>
<organism evidence="8 9">
    <name type="scientific">Acetatifactor muris</name>
    <dbReference type="NCBI Taxonomy" id="879566"/>
    <lineage>
        <taxon>Bacteria</taxon>
        <taxon>Bacillati</taxon>
        <taxon>Bacillota</taxon>
        <taxon>Clostridia</taxon>
        <taxon>Lachnospirales</taxon>
        <taxon>Lachnospiraceae</taxon>
        <taxon>Acetatifactor</taxon>
    </lineage>
</organism>
<dbReference type="InterPro" id="IPR013325">
    <property type="entry name" value="RNA_pol_sigma_r2"/>
</dbReference>
<dbReference type="InterPro" id="IPR013249">
    <property type="entry name" value="RNA_pol_sigma70_r4_t2"/>
</dbReference>
<dbReference type="GO" id="GO:0006352">
    <property type="term" value="P:DNA-templated transcription initiation"/>
    <property type="evidence" value="ECO:0007669"/>
    <property type="project" value="InterPro"/>
</dbReference>
<keyword evidence="2" id="KW-0805">Transcription regulation</keyword>
<dbReference type="InterPro" id="IPR036388">
    <property type="entry name" value="WH-like_DNA-bd_sf"/>
</dbReference>
<dbReference type="PANTHER" id="PTHR43133">
    <property type="entry name" value="RNA POLYMERASE ECF-TYPE SIGMA FACTO"/>
    <property type="match status" value="1"/>
</dbReference>
<dbReference type="Gene3D" id="1.10.10.10">
    <property type="entry name" value="Winged helix-like DNA-binding domain superfamily/Winged helix DNA-binding domain"/>
    <property type="match status" value="1"/>
</dbReference>
<dbReference type="Gene3D" id="1.10.1740.10">
    <property type="match status" value="1"/>
</dbReference>
<feature type="domain" description="RNA polymerase sigma-70 region 2" evidence="6">
    <location>
        <begin position="66"/>
        <end position="132"/>
    </location>
</feature>
<dbReference type="Proteomes" id="UP000236311">
    <property type="component" value="Unassembled WGS sequence"/>
</dbReference>
<evidence type="ECO:0000256" key="3">
    <source>
        <dbReference type="ARBA" id="ARBA00023082"/>
    </source>
</evidence>
<dbReference type="NCBIfam" id="TIGR02937">
    <property type="entry name" value="sigma70-ECF"/>
    <property type="match status" value="1"/>
</dbReference>
<gene>
    <name evidence="8" type="primary">sigG</name>
    <name evidence="8" type="ORF">AMURIS_05550</name>
</gene>
<dbReference type="RefSeq" id="WP_416385583.1">
    <property type="nucleotide sequence ID" value="NZ_JANJZD010000062.1"/>
</dbReference>
<dbReference type="GO" id="GO:0016987">
    <property type="term" value="F:sigma factor activity"/>
    <property type="evidence" value="ECO:0007669"/>
    <property type="project" value="UniProtKB-KW"/>
</dbReference>
<evidence type="ECO:0000256" key="4">
    <source>
        <dbReference type="ARBA" id="ARBA00023125"/>
    </source>
</evidence>
<reference evidence="8 9" key="1">
    <citation type="submission" date="2018-01" db="EMBL/GenBank/DDBJ databases">
        <authorList>
            <person name="Gaut B.S."/>
            <person name="Morton B.R."/>
            <person name="Clegg M.T."/>
            <person name="Duvall M.R."/>
        </authorList>
    </citation>
    <scope>NUCLEOTIDE SEQUENCE [LARGE SCALE GENOMIC DNA]</scope>
    <source>
        <strain evidence="8">GP69</strain>
    </source>
</reference>
<keyword evidence="3" id="KW-0731">Sigma factor</keyword>
<dbReference type="InterPro" id="IPR013324">
    <property type="entry name" value="RNA_pol_sigma_r3/r4-like"/>
</dbReference>
<feature type="domain" description="RNA polymerase sigma factor 70 region 4 type 2" evidence="7">
    <location>
        <begin position="175"/>
        <end position="224"/>
    </location>
</feature>
<dbReference type="GO" id="GO:0003677">
    <property type="term" value="F:DNA binding"/>
    <property type="evidence" value="ECO:0007669"/>
    <property type="project" value="UniProtKB-KW"/>
</dbReference>
<dbReference type="InterPro" id="IPR039425">
    <property type="entry name" value="RNA_pol_sigma-70-like"/>
</dbReference>
<name>A0A2K4ZR13_9FIRM</name>
<keyword evidence="9" id="KW-1185">Reference proteome</keyword>
<evidence type="ECO:0000259" key="7">
    <source>
        <dbReference type="Pfam" id="PF08281"/>
    </source>
</evidence>
<proteinExistence type="inferred from homology"/>
<keyword evidence="5" id="KW-0804">Transcription</keyword>
<protein>
    <submittedName>
        <fullName evidence="8">ECF RNA polymerase sigma factor SigG</fullName>
    </submittedName>
</protein>
<dbReference type="SUPFAM" id="SSF88659">
    <property type="entry name" value="Sigma3 and sigma4 domains of RNA polymerase sigma factors"/>
    <property type="match status" value="1"/>
</dbReference>
<evidence type="ECO:0000256" key="1">
    <source>
        <dbReference type="ARBA" id="ARBA00010641"/>
    </source>
</evidence>
<dbReference type="AlphaFoldDB" id="A0A2K4ZR13"/>
<dbReference type="InterPro" id="IPR014284">
    <property type="entry name" value="RNA_pol_sigma-70_dom"/>
</dbReference>
<sequence>MDYISVSEAAKKWGISERRVQKLCEENRILGVERISRIWLIPKSAKKPTDKRYKAPVLRVSIDEIVKEYGTYIYNIAYKLTGKTEQAEDITQETFIKAWKHLDELKDQTAVKQWLHTICVNEFKMSLRKDSRQKTTYVDNIEELEKDGELLVNPPENVIEEVQASEDVISMRNGCFLAMSRKLSVNQRITFSFIDMFGLPIQEVADILGITPKAVKGLLYRARMNIDSFFQSHCYFLNTENPCRCRAWAEFFQTRNELQAFMQDKILDYTEKGYEFDLEIRGKIASYYHQIPAQMPRKEWYQMVISQFKKV</sequence>
<dbReference type="InterPro" id="IPR007627">
    <property type="entry name" value="RNA_pol_sigma70_r2"/>
</dbReference>